<dbReference type="Gene3D" id="3.40.605.10">
    <property type="entry name" value="Aldehyde Dehydrogenase, Chain A, domain 1"/>
    <property type="match status" value="1"/>
</dbReference>
<sequence>MATITNFINNEYTPVAGDKIPVHSPGSGKTIAHVQLSTQDQVNDAVEKAHTAFLAWSNRTVKDRVQYLIRFHQLVIKHKDELADLIVLEHGKTKEEALAEIAKGNETVEFALSLPQLILGHSLEVSRGVYCQDVRRPHGVVVSIVPFNFPFMVPMWTLPIAIATGNTFILKPSEKVPLTMNKTMELIKEAGFPEGVVNIVNGTVNTVQLLCDHPKTKAITFVGTSHVAELLSHRCRLLNKRIIALGGAKNHLIASKDCNIDMASSDIVASFTGCSGQRCMAASVLLTLGKQPELLDAIVAKAKALQPGQAGKSAMGPVIDIASRDKIVRYIEESEKAGAQILLDGRTWLKDEKLVATGGFWVGPTVILHKNKQDKALHDEIFGPVISIYECENQEEAIAIENANPYGNAACIYTNSGAIAEWFTKRFSAGMIGVNIGVPVPREPFSFGGINRSKFGDFDITGHGGMEFFTSLRKTTTKWVIPKEANWMN</sequence>
<dbReference type="InterPro" id="IPR016161">
    <property type="entry name" value="Ald_DH/histidinol_DH"/>
</dbReference>
<gene>
    <name evidence="2" type="ORF">HK103_003438</name>
</gene>
<dbReference type="Gene3D" id="3.40.309.10">
    <property type="entry name" value="Aldehyde Dehydrogenase, Chain A, domain 2"/>
    <property type="match status" value="1"/>
</dbReference>
<keyword evidence="3" id="KW-1185">Reference proteome</keyword>
<dbReference type="PANTHER" id="PTHR43866:SF4">
    <property type="entry name" value="MALONATE-SEMIALDEHYDE DEHYDROGENASE"/>
    <property type="match status" value="1"/>
</dbReference>
<feature type="domain" description="Aldehyde dehydrogenase" evidence="1">
    <location>
        <begin position="17"/>
        <end position="473"/>
    </location>
</feature>
<dbReference type="Pfam" id="PF00171">
    <property type="entry name" value="Aldedh"/>
    <property type="match status" value="1"/>
</dbReference>
<dbReference type="GO" id="GO:0004491">
    <property type="term" value="F:methylmalonate-semialdehyde dehydrogenase (acylating, NAD) activity"/>
    <property type="evidence" value="ECO:0007669"/>
    <property type="project" value="InterPro"/>
</dbReference>
<dbReference type="Proteomes" id="UP001210925">
    <property type="component" value="Unassembled WGS sequence"/>
</dbReference>
<evidence type="ECO:0000313" key="3">
    <source>
        <dbReference type="Proteomes" id="UP001210925"/>
    </source>
</evidence>
<dbReference type="FunFam" id="3.40.309.10:FF:000002">
    <property type="entry name" value="Methylmalonate-semialdehyde dehydrogenase (Acylating)"/>
    <property type="match status" value="1"/>
</dbReference>
<evidence type="ECO:0000313" key="2">
    <source>
        <dbReference type="EMBL" id="KAJ3258649.1"/>
    </source>
</evidence>
<dbReference type="SUPFAM" id="SSF53720">
    <property type="entry name" value="ALDH-like"/>
    <property type="match status" value="1"/>
</dbReference>
<comment type="caution">
    <text evidence="2">The sequence shown here is derived from an EMBL/GenBank/DDBJ whole genome shotgun (WGS) entry which is preliminary data.</text>
</comment>
<reference evidence="2" key="1">
    <citation type="submission" date="2020-05" db="EMBL/GenBank/DDBJ databases">
        <title>Phylogenomic resolution of chytrid fungi.</title>
        <authorList>
            <person name="Stajich J.E."/>
            <person name="Amses K."/>
            <person name="Simmons R."/>
            <person name="Seto K."/>
            <person name="Myers J."/>
            <person name="Bonds A."/>
            <person name="Quandt C.A."/>
            <person name="Barry K."/>
            <person name="Liu P."/>
            <person name="Grigoriev I."/>
            <person name="Longcore J.E."/>
            <person name="James T.Y."/>
        </authorList>
    </citation>
    <scope>NUCLEOTIDE SEQUENCE</scope>
    <source>
        <strain evidence="2">PLAUS21</strain>
    </source>
</reference>
<name>A0AAD5UI23_9FUNG</name>
<dbReference type="GO" id="GO:0006210">
    <property type="term" value="P:thymine catabolic process"/>
    <property type="evidence" value="ECO:0007669"/>
    <property type="project" value="TreeGrafter"/>
</dbReference>
<dbReference type="InterPro" id="IPR016162">
    <property type="entry name" value="Ald_DH_N"/>
</dbReference>
<dbReference type="GO" id="GO:0006574">
    <property type="term" value="P:L-valine catabolic process"/>
    <property type="evidence" value="ECO:0007669"/>
    <property type="project" value="TreeGrafter"/>
</dbReference>
<evidence type="ECO:0000259" key="1">
    <source>
        <dbReference type="Pfam" id="PF00171"/>
    </source>
</evidence>
<dbReference type="EMBL" id="JADGKB010000025">
    <property type="protein sequence ID" value="KAJ3258649.1"/>
    <property type="molecule type" value="Genomic_DNA"/>
</dbReference>
<dbReference type="AlphaFoldDB" id="A0AAD5UI23"/>
<organism evidence="2 3">
    <name type="scientific">Boothiomyces macroporosus</name>
    <dbReference type="NCBI Taxonomy" id="261099"/>
    <lineage>
        <taxon>Eukaryota</taxon>
        <taxon>Fungi</taxon>
        <taxon>Fungi incertae sedis</taxon>
        <taxon>Chytridiomycota</taxon>
        <taxon>Chytridiomycota incertae sedis</taxon>
        <taxon>Chytridiomycetes</taxon>
        <taxon>Rhizophydiales</taxon>
        <taxon>Terramycetaceae</taxon>
        <taxon>Boothiomyces</taxon>
    </lineage>
</organism>
<proteinExistence type="predicted"/>
<dbReference type="NCBIfam" id="TIGR01722">
    <property type="entry name" value="MMSDH"/>
    <property type="match status" value="1"/>
</dbReference>
<dbReference type="PANTHER" id="PTHR43866">
    <property type="entry name" value="MALONATE-SEMIALDEHYDE DEHYDROGENASE"/>
    <property type="match status" value="1"/>
</dbReference>
<dbReference type="InterPro" id="IPR010061">
    <property type="entry name" value="MeMal-semiAld_DH"/>
</dbReference>
<dbReference type="InterPro" id="IPR016163">
    <property type="entry name" value="Ald_DH_C"/>
</dbReference>
<dbReference type="InterPro" id="IPR015590">
    <property type="entry name" value="Aldehyde_DH_dom"/>
</dbReference>
<accession>A0AAD5UI23</accession>
<protein>
    <recommendedName>
        <fullName evidence="1">Aldehyde dehydrogenase domain-containing protein</fullName>
    </recommendedName>
</protein>